<protein>
    <recommendedName>
        <fullName evidence="4">Protein kinase domain-containing protein</fullName>
    </recommendedName>
</protein>
<feature type="compositionally biased region" description="Pro residues" evidence="1">
    <location>
        <begin position="159"/>
        <end position="170"/>
    </location>
</feature>
<reference evidence="2" key="1">
    <citation type="journal article" date="2021" name="IMA Fungus">
        <title>Genomic characterization of three marine fungi, including Emericellopsis atlantica sp. nov. with signatures of a generalist lifestyle and marine biomass degradation.</title>
        <authorList>
            <person name="Hagestad O.C."/>
            <person name="Hou L."/>
            <person name="Andersen J.H."/>
            <person name="Hansen E.H."/>
            <person name="Altermark B."/>
            <person name="Li C."/>
            <person name="Kuhnert E."/>
            <person name="Cox R.J."/>
            <person name="Crous P.W."/>
            <person name="Spatafora J.W."/>
            <person name="Lail K."/>
            <person name="Amirebrahimi M."/>
            <person name="Lipzen A."/>
            <person name="Pangilinan J."/>
            <person name="Andreopoulos W."/>
            <person name="Hayes R.D."/>
            <person name="Ng V."/>
            <person name="Grigoriev I.V."/>
            <person name="Jackson S.A."/>
            <person name="Sutton T.D.S."/>
            <person name="Dobson A.D.W."/>
            <person name="Rama T."/>
        </authorList>
    </citation>
    <scope>NUCLEOTIDE SEQUENCE</scope>
    <source>
        <strain evidence="2">TRa018bII</strain>
    </source>
</reference>
<dbReference type="SUPFAM" id="SSF56112">
    <property type="entry name" value="Protein kinase-like (PK-like)"/>
    <property type="match status" value="1"/>
</dbReference>
<dbReference type="OrthoDB" id="310217at2759"/>
<evidence type="ECO:0000313" key="2">
    <source>
        <dbReference type="EMBL" id="KAG9237164.1"/>
    </source>
</evidence>
<feature type="compositionally biased region" description="Basic and acidic residues" evidence="1">
    <location>
        <begin position="177"/>
        <end position="200"/>
    </location>
</feature>
<dbReference type="Gene3D" id="1.10.510.10">
    <property type="entry name" value="Transferase(Phosphotransferase) domain 1"/>
    <property type="match status" value="1"/>
</dbReference>
<evidence type="ECO:0008006" key="4">
    <source>
        <dbReference type="Google" id="ProtNLM"/>
    </source>
</evidence>
<name>A0A9P8C7W9_9HELO</name>
<feature type="region of interest" description="Disordered" evidence="1">
    <location>
        <begin position="156"/>
        <end position="246"/>
    </location>
</feature>
<dbReference type="InterPro" id="IPR011009">
    <property type="entry name" value="Kinase-like_dom_sf"/>
</dbReference>
<proteinExistence type="predicted"/>
<comment type="caution">
    <text evidence="2">The sequence shown here is derived from an EMBL/GenBank/DDBJ whole genome shotgun (WGS) entry which is preliminary data.</text>
</comment>
<keyword evidence="3" id="KW-1185">Reference proteome</keyword>
<dbReference type="Proteomes" id="UP000824998">
    <property type="component" value="Unassembled WGS sequence"/>
</dbReference>
<sequence length="320" mass="36945">MYKLFMPSKSNHIPKMYGKIMTDWGQDFGLAVEVPDRQNQQYLFDIEDCGTRPFFAPEQLPSLQVTTKLDHSLTVDRGTSDTENQRGPYVRRRRYGTCTNIWQIGMIMYCVKHVMRFPNFSRYFEIHWGTWSDRLLHGGPTIGMAELDGYYARGEHPVPDPPIRRLPPLSPVRKRKLQQERRDQWTEHLRKNPRFGRDKEDQDEGAGGTEKQRFVPAPHHPARFDRGGRGNPQDRSGSPRINGANLEDGLRRHGLAGADGGPIYFWVGDKRCAGWSKVQRLLDHLIIEEQEVVSITEDINDPRRADRPARKFAWRGRGAA</sequence>
<evidence type="ECO:0000313" key="3">
    <source>
        <dbReference type="Proteomes" id="UP000824998"/>
    </source>
</evidence>
<accession>A0A9P8C7W9</accession>
<dbReference type="EMBL" id="MU251392">
    <property type="protein sequence ID" value="KAG9237164.1"/>
    <property type="molecule type" value="Genomic_DNA"/>
</dbReference>
<dbReference type="AlphaFoldDB" id="A0A9P8C7W9"/>
<organism evidence="2 3">
    <name type="scientific">Amylocarpus encephaloides</name>
    <dbReference type="NCBI Taxonomy" id="45428"/>
    <lineage>
        <taxon>Eukaryota</taxon>
        <taxon>Fungi</taxon>
        <taxon>Dikarya</taxon>
        <taxon>Ascomycota</taxon>
        <taxon>Pezizomycotina</taxon>
        <taxon>Leotiomycetes</taxon>
        <taxon>Helotiales</taxon>
        <taxon>Helotiales incertae sedis</taxon>
        <taxon>Amylocarpus</taxon>
    </lineage>
</organism>
<gene>
    <name evidence="2" type="ORF">BJ875DRAFT_438731</name>
</gene>
<evidence type="ECO:0000256" key="1">
    <source>
        <dbReference type="SAM" id="MobiDB-lite"/>
    </source>
</evidence>